<keyword evidence="2" id="KW-1015">Disulfide bond</keyword>
<dbReference type="PANTHER" id="PTHR23199">
    <property type="entry name" value="NEUROTROPHIN 1-RELATED"/>
    <property type="match status" value="1"/>
</dbReference>
<evidence type="ECO:0000256" key="2">
    <source>
        <dbReference type="ARBA" id="ARBA00023157"/>
    </source>
</evidence>
<keyword evidence="3" id="KW-0325">Glycoprotein</keyword>
<dbReference type="Pfam" id="PF16077">
    <property type="entry name" value="Spaetzle"/>
    <property type="match status" value="1"/>
</dbReference>
<dbReference type="OrthoDB" id="6381819at2759"/>
<dbReference type="GO" id="GO:0005121">
    <property type="term" value="F:Toll binding"/>
    <property type="evidence" value="ECO:0007669"/>
    <property type="project" value="TreeGrafter"/>
</dbReference>
<dbReference type="GO" id="GO:0005615">
    <property type="term" value="C:extracellular space"/>
    <property type="evidence" value="ECO:0007669"/>
    <property type="project" value="UniProtKB-ARBA"/>
</dbReference>
<keyword evidence="1" id="KW-0732">Signal</keyword>
<protein>
    <recommendedName>
        <fullName evidence="4">Spaetzle domain-containing protein</fullName>
    </recommendedName>
</protein>
<proteinExistence type="predicted"/>
<accession>A0A9N9XQN8</accession>
<evidence type="ECO:0000313" key="5">
    <source>
        <dbReference type="EMBL" id="CAG9863689.1"/>
    </source>
</evidence>
<evidence type="ECO:0000256" key="3">
    <source>
        <dbReference type="ARBA" id="ARBA00023180"/>
    </source>
</evidence>
<dbReference type="Gene3D" id="2.10.90.10">
    <property type="entry name" value="Cystine-knot cytokines"/>
    <property type="match status" value="1"/>
</dbReference>
<evidence type="ECO:0000313" key="6">
    <source>
        <dbReference type="Proteomes" id="UP001153712"/>
    </source>
</evidence>
<sequence length="231" mass="27094">MRIAHCVRALIAVLGLTAVVIPVAFCNDAYFNRTDDFYDFFRHKRSARNKHKALHQHEGGVNAIENIRMTKKQHQNVHHPHHQQPDLHHWNTELHHSAINRTGECCPTVLEKVEPQGGSNQEGLYVELYQDFNYRQRFFELSCHPKYIDKPCDFINHRKYHSKCVQNYSYTYALVKNTDSNRTKHFPSFPMFPAHEHGGDTYTLDYIKVRSGCSCKVRKKKKKPTRTEDNS</sequence>
<dbReference type="PROSITE" id="PS50270">
    <property type="entry name" value="NGF_2"/>
    <property type="match status" value="1"/>
</dbReference>
<evidence type="ECO:0000256" key="1">
    <source>
        <dbReference type="ARBA" id="ARBA00022729"/>
    </source>
</evidence>
<dbReference type="InterPro" id="IPR052444">
    <property type="entry name" value="Spz/Toll_ligand-like"/>
</dbReference>
<dbReference type="GO" id="GO:0045087">
    <property type="term" value="P:innate immune response"/>
    <property type="evidence" value="ECO:0007669"/>
    <property type="project" value="TreeGrafter"/>
</dbReference>
<dbReference type="SUPFAM" id="SSF57501">
    <property type="entry name" value="Cystine-knot cytokines"/>
    <property type="match status" value="1"/>
</dbReference>
<organism evidence="5 6">
    <name type="scientific">Phyllotreta striolata</name>
    <name type="common">Striped flea beetle</name>
    <name type="synonym">Crioceris striolata</name>
    <dbReference type="NCBI Taxonomy" id="444603"/>
    <lineage>
        <taxon>Eukaryota</taxon>
        <taxon>Metazoa</taxon>
        <taxon>Ecdysozoa</taxon>
        <taxon>Arthropoda</taxon>
        <taxon>Hexapoda</taxon>
        <taxon>Insecta</taxon>
        <taxon>Pterygota</taxon>
        <taxon>Neoptera</taxon>
        <taxon>Endopterygota</taxon>
        <taxon>Coleoptera</taxon>
        <taxon>Polyphaga</taxon>
        <taxon>Cucujiformia</taxon>
        <taxon>Chrysomeloidea</taxon>
        <taxon>Chrysomelidae</taxon>
        <taxon>Galerucinae</taxon>
        <taxon>Alticini</taxon>
        <taxon>Phyllotreta</taxon>
    </lineage>
</organism>
<evidence type="ECO:0000259" key="4">
    <source>
        <dbReference type="Pfam" id="PF16077"/>
    </source>
</evidence>
<name>A0A9N9XQN8_PHYSR</name>
<gene>
    <name evidence="5" type="ORF">PHYEVI_LOCUS9972</name>
</gene>
<dbReference type="GO" id="GO:0021556">
    <property type="term" value="P:central nervous system formation"/>
    <property type="evidence" value="ECO:0007669"/>
    <property type="project" value="TreeGrafter"/>
</dbReference>
<reference evidence="5" key="1">
    <citation type="submission" date="2022-01" db="EMBL/GenBank/DDBJ databases">
        <authorList>
            <person name="King R."/>
        </authorList>
    </citation>
    <scope>NUCLEOTIDE SEQUENCE</scope>
</reference>
<dbReference type="InterPro" id="IPR029034">
    <property type="entry name" value="Cystine-knot_cytokine"/>
</dbReference>
<dbReference type="AlphaFoldDB" id="A0A9N9XQN8"/>
<dbReference type="InterPro" id="IPR032104">
    <property type="entry name" value="Spaetzle"/>
</dbReference>
<dbReference type="GO" id="GO:0008083">
    <property type="term" value="F:growth factor activity"/>
    <property type="evidence" value="ECO:0007669"/>
    <property type="project" value="TreeGrafter"/>
</dbReference>
<keyword evidence="6" id="KW-1185">Reference proteome</keyword>
<dbReference type="Proteomes" id="UP001153712">
    <property type="component" value="Chromosome 7"/>
</dbReference>
<dbReference type="EMBL" id="OU900100">
    <property type="protein sequence ID" value="CAG9863689.1"/>
    <property type="molecule type" value="Genomic_DNA"/>
</dbReference>
<feature type="domain" description="Spaetzle" evidence="4">
    <location>
        <begin position="104"/>
        <end position="184"/>
    </location>
</feature>
<dbReference type="PANTHER" id="PTHR23199:SF12">
    <property type="entry name" value="NEUROTROPHIN 1-RELATED"/>
    <property type="match status" value="1"/>
</dbReference>